<feature type="region of interest" description="Disordered" evidence="6">
    <location>
        <begin position="1"/>
        <end position="53"/>
    </location>
</feature>
<evidence type="ECO:0000256" key="3">
    <source>
        <dbReference type="ARBA" id="ARBA00022946"/>
    </source>
</evidence>
<dbReference type="PANTHER" id="PTHR23152">
    <property type="entry name" value="2-OXOGLUTARATE DEHYDROGENASE"/>
    <property type="match status" value="1"/>
</dbReference>
<keyword evidence="9" id="KW-1185">Reference proteome</keyword>
<reference evidence="8 9" key="1">
    <citation type="journal article" date="2024" name="bioRxiv">
        <title>A reference genome for Trichogramma kaykai: A tiny desert-dwelling parasitoid wasp with competing sex-ratio distorters.</title>
        <authorList>
            <person name="Culotta J."/>
            <person name="Lindsey A.R."/>
        </authorList>
    </citation>
    <scope>NUCLEOTIDE SEQUENCE [LARGE SCALE GENOMIC DNA]</scope>
    <source>
        <strain evidence="8 9">KSX58</strain>
    </source>
</reference>
<dbReference type="InterPro" id="IPR001017">
    <property type="entry name" value="DH_E1"/>
</dbReference>
<evidence type="ECO:0000259" key="7">
    <source>
        <dbReference type="Pfam" id="PF00676"/>
    </source>
</evidence>
<evidence type="ECO:0000256" key="1">
    <source>
        <dbReference type="ARBA" id="ARBA00001964"/>
    </source>
</evidence>
<evidence type="ECO:0000313" key="9">
    <source>
        <dbReference type="Proteomes" id="UP001627154"/>
    </source>
</evidence>
<dbReference type="InterPro" id="IPR029061">
    <property type="entry name" value="THDP-binding"/>
</dbReference>
<dbReference type="PANTHER" id="PTHR23152:SF4">
    <property type="entry name" value="2-OXOADIPATE DEHYDROGENASE COMPLEX COMPONENT E1"/>
    <property type="match status" value="1"/>
</dbReference>
<protein>
    <recommendedName>
        <fullName evidence="7">Dehydrogenase E1 component domain-containing protein</fullName>
    </recommendedName>
</protein>
<keyword evidence="3" id="KW-0809">Transit peptide</keyword>
<dbReference type="Pfam" id="PF00676">
    <property type="entry name" value="E1_dh"/>
    <property type="match status" value="1"/>
</dbReference>
<dbReference type="InterPro" id="IPR011603">
    <property type="entry name" value="2oxoglutarate_DH_E1"/>
</dbReference>
<dbReference type="AlphaFoldDB" id="A0ABD2WJ08"/>
<evidence type="ECO:0000256" key="5">
    <source>
        <dbReference type="ARBA" id="ARBA00023052"/>
    </source>
</evidence>
<evidence type="ECO:0000313" key="8">
    <source>
        <dbReference type="EMBL" id="KAL3393098.1"/>
    </source>
</evidence>
<dbReference type="EMBL" id="JBJJXI010000100">
    <property type="protein sequence ID" value="KAL3393098.1"/>
    <property type="molecule type" value="Genomic_DNA"/>
</dbReference>
<organism evidence="8 9">
    <name type="scientific">Trichogramma kaykai</name>
    <dbReference type="NCBI Taxonomy" id="54128"/>
    <lineage>
        <taxon>Eukaryota</taxon>
        <taxon>Metazoa</taxon>
        <taxon>Ecdysozoa</taxon>
        <taxon>Arthropoda</taxon>
        <taxon>Hexapoda</taxon>
        <taxon>Insecta</taxon>
        <taxon>Pterygota</taxon>
        <taxon>Neoptera</taxon>
        <taxon>Endopterygota</taxon>
        <taxon>Hymenoptera</taxon>
        <taxon>Apocrita</taxon>
        <taxon>Proctotrupomorpha</taxon>
        <taxon>Chalcidoidea</taxon>
        <taxon>Trichogrammatidae</taxon>
        <taxon>Trichogramma</taxon>
    </lineage>
</organism>
<keyword evidence="4" id="KW-0560">Oxidoreductase</keyword>
<feature type="compositionally biased region" description="Low complexity" evidence="6">
    <location>
        <begin position="20"/>
        <end position="29"/>
    </location>
</feature>
<comment type="cofactor">
    <cofactor evidence="1">
        <name>thiamine diphosphate</name>
        <dbReference type="ChEBI" id="CHEBI:58937"/>
    </cofactor>
</comment>
<evidence type="ECO:0000256" key="4">
    <source>
        <dbReference type="ARBA" id="ARBA00023002"/>
    </source>
</evidence>
<accession>A0ABD2WJ08</accession>
<keyword evidence="5" id="KW-0786">Thiamine pyrophosphate</keyword>
<evidence type="ECO:0000256" key="6">
    <source>
        <dbReference type="SAM" id="MobiDB-lite"/>
    </source>
</evidence>
<comment type="similarity">
    <text evidence="2">Belongs to the alpha-ketoglutarate dehydrogenase family.</text>
</comment>
<feature type="compositionally biased region" description="Polar residues" evidence="6">
    <location>
        <begin position="1"/>
        <end position="15"/>
    </location>
</feature>
<name>A0ABD2WJ08_9HYME</name>
<feature type="domain" description="Dehydrogenase E1 component" evidence="7">
    <location>
        <begin position="243"/>
        <end position="381"/>
    </location>
</feature>
<proteinExistence type="inferred from homology"/>
<evidence type="ECO:0000256" key="2">
    <source>
        <dbReference type="ARBA" id="ARBA00006936"/>
    </source>
</evidence>
<gene>
    <name evidence="8" type="ORF">TKK_012360</name>
</gene>
<dbReference type="Gene3D" id="1.10.287.1150">
    <property type="entry name" value="TPP helical domain"/>
    <property type="match status" value="1"/>
</dbReference>
<dbReference type="Gene3D" id="3.40.50.970">
    <property type="match status" value="1"/>
</dbReference>
<dbReference type="SUPFAM" id="SSF52518">
    <property type="entry name" value="Thiamin diphosphate-binding fold (THDP-binding)"/>
    <property type="match status" value="1"/>
</dbReference>
<sequence>MTSDDFVEQSNSSNDEMNRSSRVASSSSSGKDAAGVYGHRERRPRDYQGDNADVDPIRLSKLIPVAELDPSRYGLKDSDRVPLRGLLNFADDDESTEIVDTLRSLYCGSMSAEFSYLETEEEREWFARTYEAVHREPIADETRRAVAREMLESQAFDRFLARNFPDVIRCSGEGAESTMAFFHELFELSSEPESSLRELVLCMPHRGRKLRGESEFPEDAGATGDIPFHTIGRTELGMLYNPSHLDSINAEDDAAEASNRWADKVLNVQIHGDAAYTGQGVNQECLAMSSVPHYEISGSIHMVLNNQLGYTQPTAKGRSSRYCTDLAKFVAAPVMVLRAARIAIDYQRKFRKDVYVDLNCFRYRGHHELDDPTLTNPLMYKIINNRP</sequence>
<dbReference type="GO" id="GO:0016491">
    <property type="term" value="F:oxidoreductase activity"/>
    <property type="evidence" value="ECO:0007669"/>
    <property type="project" value="UniProtKB-KW"/>
</dbReference>
<comment type="caution">
    <text evidence="8">The sequence shown here is derived from an EMBL/GenBank/DDBJ whole genome shotgun (WGS) entry which is preliminary data.</text>
</comment>
<dbReference type="Proteomes" id="UP001627154">
    <property type="component" value="Unassembled WGS sequence"/>
</dbReference>